<dbReference type="InterPro" id="IPR014768">
    <property type="entry name" value="GBD/FH3_dom"/>
</dbReference>
<evidence type="ECO:0000313" key="7">
    <source>
        <dbReference type="EMBL" id="EGN96042.1"/>
    </source>
</evidence>
<feature type="compositionally biased region" description="Low complexity" evidence="3">
    <location>
        <begin position="779"/>
        <end position="790"/>
    </location>
</feature>
<dbReference type="GO" id="GO:0051017">
    <property type="term" value="P:actin filament bundle assembly"/>
    <property type="evidence" value="ECO:0007669"/>
    <property type="project" value="TreeGrafter"/>
</dbReference>
<dbReference type="InterPro" id="IPR042201">
    <property type="entry name" value="FH2_Formin_sf"/>
</dbReference>
<feature type="coiled-coil region" evidence="2">
    <location>
        <begin position="636"/>
        <end position="663"/>
    </location>
</feature>
<dbReference type="Gene3D" id="1.10.238.150">
    <property type="entry name" value="Formin, FH3 diaphanous domain"/>
    <property type="match status" value="1"/>
</dbReference>
<gene>
    <name evidence="7" type="ORF">SERLA73DRAFT_162010</name>
</gene>
<evidence type="ECO:0000313" key="8">
    <source>
        <dbReference type="Proteomes" id="UP000008063"/>
    </source>
</evidence>
<feature type="region of interest" description="Disordered" evidence="3">
    <location>
        <begin position="1"/>
        <end position="39"/>
    </location>
</feature>
<dbReference type="InterPro" id="IPR015425">
    <property type="entry name" value="FH2_Formin"/>
</dbReference>
<dbReference type="GO" id="GO:0043332">
    <property type="term" value="C:mating projection tip"/>
    <property type="evidence" value="ECO:0007669"/>
    <property type="project" value="TreeGrafter"/>
</dbReference>
<dbReference type="PROSITE" id="PS51232">
    <property type="entry name" value="GBD_FH3"/>
    <property type="match status" value="1"/>
</dbReference>
<feature type="region of interest" description="Disordered" evidence="3">
    <location>
        <begin position="163"/>
        <end position="186"/>
    </location>
</feature>
<dbReference type="PROSITE" id="PS51231">
    <property type="entry name" value="DAD"/>
    <property type="match status" value="1"/>
</dbReference>
<dbReference type="PANTHER" id="PTHR47102:SF2">
    <property type="entry name" value="PROTEIN BNI1"/>
    <property type="match status" value="1"/>
</dbReference>
<evidence type="ECO:0000256" key="3">
    <source>
        <dbReference type="SAM" id="MobiDB-lite"/>
    </source>
</evidence>
<evidence type="ECO:0000259" key="6">
    <source>
        <dbReference type="PROSITE" id="PS51444"/>
    </source>
</evidence>
<dbReference type="OrthoDB" id="1104827at2759"/>
<dbReference type="GO" id="GO:0051016">
    <property type="term" value="P:barbed-end actin filament capping"/>
    <property type="evidence" value="ECO:0007669"/>
    <property type="project" value="TreeGrafter"/>
</dbReference>
<feature type="domain" description="DAD" evidence="4">
    <location>
        <begin position="1375"/>
        <end position="1407"/>
    </location>
</feature>
<dbReference type="OMA" id="TPSIKMK"/>
<evidence type="ECO:0000256" key="2">
    <source>
        <dbReference type="SAM" id="Coils"/>
    </source>
</evidence>
<feature type="compositionally biased region" description="Polar residues" evidence="3">
    <location>
        <begin position="170"/>
        <end position="179"/>
    </location>
</feature>
<keyword evidence="2" id="KW-0175">Coiled coil</keyword>
<dbReference type="SUPFAM" id="SSF48371">
    <property type="entry name" value="ARM repeat"/>
    <property type="match status" value="1"/>
</dbReference>
<dbReference type="PRINTS" id="PR00828">
    <property type="entry name" value="FORMIN"/>
</dbReference>
<feature type="compositionally biased region" description="Low complexity" evidence="3">
    <location>
        <begin position="1451"/>
        <end position="1460"/>
    </location>
</feature>
<evidence type="ECO:0000256" key="1">
    <source>
        <dbReference type="ARBA" id="ARBA00037935"/>
    </source>
</evidence>
<dbReference type="Pfam" id="PF06367">
    <property type="entry name" value="Drf_FH3"/>
    <property type="match status" value="1"/>
</dbReference>
<feature type="region of interest" description="Disordered" evidence="3">
    <location>
        <begin position="831"/>
        <end position="912"/>
    </location>
</feature>
<feature type="region of interest" description="Disordered" evidence="3">
    <location>
        <begin position="94"/>
        <end position="151"/>
    </location>
</feature>
<feature type="compositionally biased region" description="Basic and acidic residues" evidence="3">
    <location>
        <begin position="766"/>
        <end position="775"/>
    </location>
</feature>
<feature type="region of interest" description="Disordered" evidence="3">
    <location>
        <begin position="1451"/>
        <end position="1499"/>
    </location>
</feature>
<feature type="compositionally biased region" description="Basic residues" evidence="3">
    <location>
        <begin position="1"/>
        <end position="12"/>
    </location>
</feature>
<dbReference type="STRING" id="936435.F8Q604"/>
<dbReference type="PANTHER" id="PTHR47102">
    <property type="entry name" value="PROTEIN BNI1"/>
    <property type="match status" value="1"/>
</dbReference>
<dbReference type="InterPro" id="IPR051661">
    <property type="entry name" value="Actin_filament_regulator"/>
</dbReference>
<dbReference type="Gene3D" id="1.20.58.630">
    <property type="match status" value="1"/>
</dbReference>
<feature type="domain" description="FH2" evidence="6">
    <location>
        <begin position="965"/>
        <end position="1366"/>
    </location>
</feature>
<dbReference type="InterPro" id="IPR010473">
    <property type="entry name" value="GTPase-bd"/>
</dbReference>
<dbReference type="GO" id="GO:0008017">
    <property type="term" value="F:microtubule binding"/>
    <property type="evidence" value="ECO:0007669"/>
    <property type="project" value="InterPro"/>
</dbReference>
<evidence type="ECO:0000259" key="5">
    <source>
        <dbReference type="PROSITE" id="PS51232"/>
    </source>
</evidence>
<dbReference type="Gene3D" id="1.25.10.10">
    <property type="entry name" value="Leucine-rich Repeat Variant"/>
    <property type="match status" value="1"/>
</dbReference>
<dbReference type="EMBL" id="GL945484">
    <property type="protein sequence ID" value="EGN96042.1"/>
    <property type="molecule type" value="Genomic_DNA"/>
</dbReference>
<dbReference type="InterPro" id="IPR016024">
    <property type="entry name" value="ARM-type_fold"/>
</dbReference>
<name>F8Q604_SERL3</name>
<dbReference type="Pfam" id="PF02181">
    <property type="entry name" value="FH2"/>
    <property type="match status" value="1"/>
</dbReference>
<dbReference type="HOGENOM" id="CLU_000718_1_0_1"/>
<dbReference type="SMART" id="SM00498">
    <property type="entry name" value="FH2"/>
    <property type="match status" value="1"/>
</dbReference>
<dbReference type="GO" id="GO:0031267">
    <property type="term" value="F:small GTPase binding"/>
    <property type="evidence" value="ECO:0007669"/>
    <property type="project" value="InterPro"/>
</dbReference>
<reference evidence="8" key="1">
    <citation type="journal article" date="2011" name="Science">
        <title>The plant cell wall-decomposing machinery underlies the functional diversity of forest fungi.</title>
        <authorList>
            <person name="Eastwood D.C."/>
            <person name="Floudas D."/>
            <person name="Binder M."/>
            <person name="Majcherczyk A."/>
            <person name="Schneider P."/>
            <person name="Aerts A."/>
            <person name="Asiegbu F.O."/>
            <person name="Baker S.E."/>
            <person name="Barry K."/>
            <person name="Bendiksby M."/>
            <person name="Blumentritt M."/>
            <person name="Coutinho P.M."/>
            <person name="Cullen D."/>
            <person name="de Vries R.P."/>
            <person name="Gathman A."/>
            <person name="Goodell B."/>
            <person name="Henrissat B."/>
            <person name="Ihrmark K."/>
            <person name="Kauserud H."/>
            <person name="Kohler A."/>
            <person name="LaButti K."/>
            <person name="Lapidus A."/>
            <person name="Lavin J.L."/>
            <person name="Lee Y.-H."/>
            <person name="Lindquist E."/>
            <person name="Lilly W."/>
            <person name="Lucas S."/>
            <person name="Morin E."/>
            <person name="Murat C."/>
            <person name="Oguiza J.A."/>
            <person name="Park J."/>
            <person name="Pisabarro A.G."/>
            <person name="Riley R."/>
            <person name="Rosling A."/>
            <person name="Salamov A."/>
            <person name="Schmidt O."/>
            <person name="Schmutz J."/>
            <person name="Skrede I."/>
            <person name="Stenlid J."/>
            <person name="Wiebenga A."/>
            <person name="Xie X."/>
            <person name="Kuees U."/>
            <person name="Hibbett D.S."/>
            <person name="Hoffmeister D."/>
            <person name="Hoegberg N."/>
            <person name="Martin F."/>
            <person name="Grigoriev I.V."/>
            <person name="Watkinson S.C."/>
        </authorList>
    </citation>
    <scope>NUCLEOTIDE SEQUENCE [LARGE SCALE GENOMIC DNA]</scope>
    <source>
        <strain evidence="8">strain S7.3</strain>
    </source>
</reference>
<dbReference type="InterPro" id="IPR001265">
    <property type="entry name" value="Formin_Cappuccino_subfam"/>
</dbReference>
<evidence type="ECO:0008006" key="9">
    <source>
        <dbReference type="Google" id="ProtNLM"/>
    </source>
</evidence>
<dbReference type="Pfam" id="PF06371">
    <property type="entry name" value="Drf_GBD"/>
    <property type="match status" value="1"/>
</dbReference>
<organism evidence="8">
    <name type="scientific">Serpula lacrymans var. lacrymans (strain S7.3)</name>
    <name type="common">Dry rot fungus</name>
    <dbReference type="NCBI Taxonomy" id="936435"/>
    <lineage>
        <taxon>Eukaryota</taxon>
        <taxon>Fungi</taxon>
        <taxon>Dikarya</taxon>
        <taxon>Basidiomycota</taxon>
        <taxon>Agaricomycotina</taxon>
        <taxon>Agaricomycetes</taxon>
        <taxon>Agaricomycetidae</taxon>
        <taxon>Boletales</taxon>
        <taxon>Coniophorineae</taxon>
        <taxon>Serpulaceae</taxon>
        <taxon>Serpula</taxon>
    </lineage>
</organism>
<feature type="domain" description="GBD/FH3" evidence="5">
    <location>
        <begin position="217"/>
        <end position="614"/>
    </location>
</feature>
<dbReference type="Gene3D" id="1.20.58.2220">
    <property type="entry name" value="Formin, FH2 domain"/>
    <property type="match status" value="1"/>
</dbReference>
<feature type="compositionally biased region" description="Polar residues" evidence="3">
    <location>
        <begin position="100"/>
        <end position="123"/>
    </location>
</feature>
<dbReference type="Gene3D" id="6.10.30.50">
    <property type="match status" value="1"/>
</dbReference>
<dbReference type="SMART" id="SM01140">
    <property type="entry name" value="Drf_GBD"/>
    <property type="match status" value="1"/>
</dbReference>
<feature type="compositionally biased region" description="Basic and acidic residues" evidence="3">
    <location>
        <begin position="887"/>
        <end position="899"/>
    </location>
</feature>
<feature type="coiled-coil region" evidence="2">
    <location>
        <begin position="697"/>
        <end position="731"/>
    </location>
</feature>
<dbReference type="GO" id="GO:0045010">
    <property type="term" value="P:actin nucleation"/>
    <property type="evidence" value="ECO:0007669"/>
    <property type="project" value="InterPro"/>
</dbReference>
<dbReference type="GO" id="GO:0003779">
    <property type="term" value="F:actin binding"/>
    <property type="evidence" value="ECO:0007669"/>
    <property type="project" value="InterPro"/>
</dbReference>
<feature type="region of interest" description="Disordered" evidence="3">
    <location>
        <begin position="765"/>
        <end position="808"/>
    </location>
</feature>
<comment type="similarity">
    <text evidence="1">Belongs to the formin homology family. BNI1 subfamily.</text>
</comment>
<dbReference type="Proteomes" id="UP000008063">
    <property type="component" value="Unassembled WGS sequence"/>
</dbReference>
<dbReference type="GO" id="GO:0005938">
    <property type="term" value="C:cell cortex"/>
    <property type="evidence" value="ECO:0007669"/>
    <property type="project" value="UniProtKB-ARBA"/>
</dbReference>
<dbReference type="GO" id="GO:0032153">
    <property type="term" value="C:cell division site"/>
    <property type="evidence" value="ECO:0007669"/>
    <property type="project" value="UniProtKB-ARBA"/>
</dbReference>
<dbReference type="SUPFAM" id="SSF101447">
    <property type="entry name" value="Formin homology 2 domain (FH2 domain)"/>
    <property type="match status" value="1"/>
</dbReference>
<dbReference type="SMART" id="SM01139">
    <property type="entry name" value="Drf_FH3"/>
    <property type="match status" value="1"/>
</dbReference>
<sequence>MESLFGRKKSRLRQSSVSTQELNERSVPYDRLGPPPRSPLNVATVSQGFRGNPSTAVISAPITNPTLTSLGTDINLHTAQRNRAERDRVYTLANGVSRPDSPNASVSTADSSTLYNESLSSLPTARPKTPTSRHIRRSEASTSSGRLSPSVMDFASVPTPISPILPKSTVRPSSGVTTHTEGHRGSRYASSVLTDSPHLSQYFHRHRDGNQDGFDFPRPEKDEEVEALFEHVKMSRGLPDMQNLNLDQKWTIVYSDEHLRWKEERSREELARKQSENGQPAQIGEGTPEWYIKRFLDNTITAKQASSLSVSMRGNEMSWFHHFLSIHGTSVLAQALMHISRKGPNRRDADIQLEYEIVKCMKHIFNSPAGASEAISHTMIVTQLTSSLNTPHLPTRKIILELLLAVVYMDRGFPQLLINALEALSSANNETGCYEYWFKSMEIALKGRGKMGSLVGASEDVKKNGGIESSLNEYALCNMLLINGMIEVIEDLDLRLHHRAQMESAGLHRIVDLCRAFQVPFIDLQLGILQDALEEDERRLRERLDQEILRDLSNAQDVYNAIRAKTQGSRAEDYFLSMMQHLLLIREEGPAMVHYYQLLNAIVTDVVLDKKLSGAEQRLGHSVEHIIAHFNEAERLQVAEDEAAQIRAEMLQLKLDNQVLEEEVAQGHGGLVGQLKEKVLHLEKKLDLGRDTITKLRSQLETQKAGYEEQIAQLEAQIMELFRMLKEVNKGVDKILESNSGSMDRKMLLDELNKHMQRTKTISILEGRDSKEILDKPPSSKSGGKQTTGSNTAKSISANMPDAQNGRTSQFMDADEADVQEQIQQQLAEGIKAVGFSPKDGFMSSPRSIRGSPRHTERTLLHTHSSSAIGSSSPYQPEIYGASSPTDEGREGSGDERGIHASSNHIAPRDNPRHMSIATGGARVSGQNAKQALILASASETSLVTLATLPEEPDSNLANLLSARKDLPVTPSTKMKQLQWDKLPQQQVAKTLWNQDETQKESEILQKLSSDGIWMEMEEDFKAKQLVINLMARHKHDELRSVLDPQTKKRIEILIQRVKKMEPEEIARKIQRFDQDMCTEVFLSELKPVLPTPEQVGKLNVYRNSAPEELAGLHPSDRLMVKLIQIDRLGPRIEGMLYKCKFDETWSLLDDGTRKLEEAGEALLHAKHFKEVLNLILIVGNYMNGTGIKGGAFGFRVSSINKLVDTKSVNNTTLLHFLERTVSKHFTDMEAFLDELSKPAEAYRVNLQDIRKELAEMRNGLKRIRQELNDHYVDTAQNDQYSRQMWSFVGKASSQLEDLVDDVNRAEAIFAEVVKYYGEDDKNMSSAEFYGIFKTFVISYKKCQNDNQSAAEERIAIEKRKQALAESRVQRQKASEAESKEDTVLDSLLEKLRNGDTVGRRTRRTRLKPDSRPAMALALDPDRPVIHGSLDTADVARDMLARLQSDQFSVPIPVSPVASPSRRRERQQLESTSAKKDTESIDISDFGGAFSTPGVSGDT</sequence>
<dbReference type="InterPro" id="IPR011989">
    <property type="entry name" value="ARM-like"/>
</dbReference>
<dbReference type="FunCoup" id="F8Q604">
    <property type="interactions" value="117"/>
</dbReference>
<keyword evidence="8" id="KW-1185">Reference proteome</keyword>
<dbReference type="PROSITE" id="PS51444">
    <property type="entry name" value="FH2"/>
    <property type="match status" value="1"/>
</dbReference>
<evidence type="ECO:0000259" key="4">
    <source>
        <dbReference type="PROSITE" id="PS51231"/>
    </source>
</evidence>
<accession>F8Q604</accession>
<proteinExistence type="inferred from homology"/>
<dbReference type="InterPro" id="IPR014767">
    <property type="entry name" value="DAD_dom"/>
</dbReference>
<dbReference type="InParanoid" id="F8Q604"/>
<feature type="coiled-coil region" evidence="2">
    <location>
        <begin position="1240"/>
        <end position="1267"/>
    </location>
</feature>
<dbReference type="InterPro" id="IPR010472">
    <property type="entry name" value="FH3_dom"/>
</dbReference>
<dbReference type="GO" id="GO:1903475">
    <property type="term" value="P:mitotic actomyosin contractile ring assembly"/>
    <property type="evidence" value="ECO:0007669"/>
    <property type="project" value="TreeGrafter"/>
</dbReference>
<dbReference type="GO" id="GO:0005884">
    <property type="term" value="C:actin filament"/>
    <property type="evidence" value="ECO:0007669"/>
    <property type="project" value="InterPro"/>
</dbReference>
<protein>
    <recommendedName>
        <fullName evidence="9">Cytokinesis protein sepA</fullName>
    </recommendedName>
</protein>